<feature type="domain" description="AsmA" evidence="2">
    <location>
        <begin position="16"/>
        <end position="142"/>
    </location>
</feature>
<proteinExistence type="predicted"/>
<dbReference type="RefSeq" id="WP_161557236.1">
    <property type="nucleotide sequence ID" value="NZ_CP030840.1"/>
</dbReference>
<reference evidence="3 4" key="1">
    <citation type="journal article" date="2018" name="Front. Microbiol.">
        <title>Hydrolytic Capabilities as a Key to Environmental Success: Chitinolytic and Cellulolytic Acidobacteria From Acidic Sub-arctic Soils and Boreal Peatlands.</title>
        <authorList>
            <person name="Belova S.E."/>
            <person name="Ravin N.V."/>
            <person name="Pankratov T.A."/>
            <person name="Rakitin A.L."/>
            <person name="Ivanova A.A."/>
            <person name="Beletsky A.V."/>
            <person name="Mardanov A.V."/>
            <person name="Sinninghe Damste J.S."/>
            <person name="Dedysh S.N."/>
        </authorList>
    </citation>
    <scope>NUCLEOTIDE SEQUENCE [LARGE SCALE GENOMIC DNA]</scope>
    <source>
        <strain evidence="3 4">SBC82</strain>
    </source>
</reference>
<accession>A0A2Z5FVI4</accession>
<keyword evidence="1" id="KW-1133">Transmembrane helix</keyword>
<protein>
    <recommendedName>
        <fullName evidence="2">AsmA domain-containing protein</fullName>
    </recommendedName>
</protein>
<evidence type="ECO:0000259" key="2">
    <source>
        <dbReference type="Pfam" id="PF05170"/>
    </source>
</evidence>
<evidence type="ECO:0000313" key="4">
    <source>
        <dbReference type="Proteomes" id="UP000253606"/>
    </source>
</evidence>
<keyword evidence="1" id="KW-0472">Membrane</keyword>
<name>A0A2Z5FVI4_9BACT</name>
<dbReference type="PANTHER" id="PTHR30441:SF4">
    <property type="entry name" value="PROTEIN ASMA"/>
    <property type="match status" value="1"/>
</dbReference>
<dbReference type="GO" id="GO:0090313">
    <property type="term" value="P:regulation of protein targeting to membrane"/>
    <property type="evidence" value="ECO:0007669"/>
    <property type="project" value="TreeGrafter"/>
</dbReference>
<feature type="transmembrane region" description="Helical" evidence="1">
    <location>
        <begin position="16"/>
        <end position="35"/>
    </location>
</feature>
<dbReference type="Pfam" id="PF05170">
    <property type="entry name" value="AsmA"/>
    <property type="match status" value="1"/>
</dbReference>
<organism evidence="3 4">
    <name type="scientific">Acidisarcina polymorpha</name>
    <dbReference type="NCBI Taxonomy" id="2211140"/>
    <lineage>
        <taxon>Bacteria</taxon>
        <taxon>Pseudomonadati</taxon>
        <taxon>Acidobacteriota</taxon>
        <taxon>Terriglobia</taxon>
        <taxon>Terriglobales</taxon>
        <taxon>Acidobacteriaceae</taxon>
        <taxon>Acidisarcina</taxon>
    </lineage>
</organism>
<gene>
    <name evidence="3" type="ORF">ACPOL_1532</name>
</gene>
<keyword evidence="4" id="KW-1185">Reference proteome</keyword>
<dbReference type="GO" id="GO:0005886">
    <property type="term" value="C:plasma membrane"/>
    <property type="evidence" value="ECO:0007669"/>
    <property type="project" value="TreeGrafter"/>
</dbReference>
<keyword evidence="1" id="KW-0812">Transmembrane</keyword>
<dbReference type="InterPro" id="IPR007844">
    <property type="entry name" value="AsmA"/>
</dbReference>
<dbReference type="AlphaFoldDB" id="A0A2Z5FVI4"/>
<dbReference type="EMBL" id="CP030840">
    <property type="protein sequence ID" value="AXC10878.1"/>
    <property type="molecule type" value="Genomic_DNA"/>
</dbReference>
<dbReference type="PANTHER" id="PTHR30441">
    <property type="entry name" value="DUF748 DOMAIN-CONTAINING PROTEIN"/>
    <property type="match status" value="1"/>
</dbReference>
<dbReference type="KEGG" id="abas:ACPOL_1532"/>
<evidence type="ECO:0000256" key="1">
    <source>
        <dbReference type="SAM" id="Phobius"/>
    </source>
</evidence>
<dbReference type="Proteomes" id="UP000253606">
    <property type="component" value="Chromosome"/>
</dbReference>
<dbReference type="InterPro" id="IPR052894">
    <property type="entry name" value="AsmA-related"/>
</dbReference>
<evidence type="ECO:0000313" key="3">
    <source>
        <dbReference type="EMBL" id="AXC10878.1"/>
    </source>
</evidence>
<sequence>MAAVTATGTRRRVHRWILPLVALALTSVVVLPPLISLRSFHRRIADSISQGIGRPVRMASIKMHLLPRPGFELADFVVEEDPGFGAEPILRCAQVNAYLRLSPLWRGRLEIARIGFEEPSVNLVRNHQGRWNVDSLLSQAAQAPKLPTGERHAGNLPRFPYIDASNARVNFKFGNEKMPFSFFNADLAVWLENPGEWKIQFAAQPVRTDLSLDLANTGMLRISGSLHHASTLSQMPAQLHAEWSNAALGQLSRILSGTDANWRGELDVDADILGTLNQADLKLVARGQGIHRVEFQPRDPLNMELTCQARFTRTEQMQGVSGNHEIDRSLRAITCLAPTGDGHLLLTGSVHGLPANLDPALSLEMNNVPVETAFDGVRLVRSGFAPAVQATGAINGNFTYASSASSIRPLLQGQATVNTLTIAAPAFEKPLTLPTIHFTMNAPSAPHLSRRGKLPLGVQSLPTVQDSVLQLEPFAMGVSPAIRIPLSVSGTFTRSNFSVHLSGESHVAPMVALGRELRLLRSRSIEFEPQGTADMDITIQGPWLMPVPDSEHPIPPVSLAGSLRLHNAGLTGDYLAQPLQIPSAQALLENGTISWTASSLTYGPVHGDGSLSYPIFCMTLECGRQFSLHIGSLDAATAQNALLGAGRRRELVQELLERVDVGQHIWPTLTGNVQIAEFSIGSFTVRDLNAAVSIRDHAVEVKSLIGRALDGSLHLTGALRVSGGTPHYEVEAQLDHSSSAATAAMFKEKWGPGMINLKTRLRFSGYEREQLISSASGTFHWDWLKGGLPVDLSPGDEDGAQSALAKFDTWTADGTIAKSVLTLERSRVLRGAEVVPLTGTITFNREMNLADPSPSNSLKITGTLQKPEVLIQPERAIAAQPLEGR</sequence>